<reference evidence="4" key="1">
    <citation type="submission" date="2016-10" db="EMBL/GenBank/DDBJ databases">
        <authorList>
            <person name="Varghese N."/>
            <person name="Submissions S."/>
        </authorList>
    </citation>
    <scope>NUCLEOTIDE SEQUENCE [LARGE SCALE GENOMIC DNA]</scope>
    <source>
        <strain evidence="4">CGMCC 4.3568</strain>
    </source>
</reference>
<dbReference type="EMBL" id="FOKG01000011">
    <property type="protein sequence ID" value="SFB43375.1"/>
    <property type="molecule type" value="Genomic_DNA"/>
</dbReference>
<dbReference type="AlphaFoldDB" id="A0A1I1AZ49"/>
<keyword evidence="1" id="KW-0472">Membrane</keyword>
<evidence type="ECO:0000259" key="2">
    <source>
        <dbReference type="SMART" id="SM00014"/>
    </source>
</evidence>
<dbReference type="InterPro" id="IPR000326">
    <property type="entry name" value="PAP2/HPO"/>
</dbReference>
<keyword evidence="4" id="KW-1185">Reference proteome</keyword>
<feature type="domain" description="Phosphatidic acid phosphatase type 2/haloperoxidase" evidence="2">
    <location>
        <begin position="72"/>
        <end position="178"/>
    </location>
</feature>
<feature type="transmembrane region" description="Helical" evidence="1">
    <location>
        <begin position="110"/>
        <end position="130"/>
    </location>
</feature>
<feature type="transmembrane region" description="Helical" evidence="1">
    <location>
        <begin position="70"/>
        <end position="90"/>
    </location>
</feature>
<gene>
    <name evidence="3" type="ORF">SAMN05216266_11191</name>
</gene>
<dbReference type="InterPro" id="IPR036938">
    <property type="entry name" value="PAP2/HPO_sf"/>
</dbReference>
<feature type="transmembrane region" description="Helical" evidence="1">
    <location>
        <begin position="137"/>
        <end position="157"/>
    </location>
</feature>
<feature type="transmembrane region" description="Helical" evidence="1">
    <location>
        <begin position="202"/>
        <end position="221"/>
    </location>
</feature>
<accession>A0A1I1AZ49</accession>
<organism evidence="3 4">
    <name type="scientific">Amycolatopsis marina</name>
    <dbReference type="NCBI Taxonomy" id="490629"/>
    <lineage>
        <taxon>Bacteria</taxon>
        <taxon>Bacillati</taxon>
        <taxon>Actinomycetota</taxon>
        <taxon>Actinomycetes</taxon>
        <taxon>Pseudonocardiales</taxon>
        <taxon>Pseudonocardiaceae</taxon>
        <taxon>Amycolatopsis</taxon>
    </lineage>
</organism>
<keyword evidence="1" id="KW-1133">Transmembrane helix</keyword>
<sequence length="263" mass="26300">MLTCVVFVWTRAGQRLDGELLPRAERGGGYAQETALAEPAGTVLSFFGDLSFMAAIFVALLVVTAWNRRFLTGVAGIGVVLCSVAAARVLKLVLARPDLGVASSTTHNSFPSGHVTAAASLLLAFVLVVAPPLRWWLAVPGVAGVAAVSAATMISGWHRLSDVLGGLLLAVAVTCVAASLLQGRRRSADTPRASASATGRTVVALVSGAAVVGTAAALAAVDGAAAAVLAACGCTVLTLVPALVVLPAPGATPSAGAQSTDLR</sequence>
<feature type="transmembrane region" description="Helical" evidence="1">
    <location>
        <begin position="43"/>
        <end position="63"/>
    </location>
</feature>
<evidence type="ECO:0000313" key="4">
    <source>
        <dbReference type="Proteomes" id="UP000243799"/>
    </source>
</evidence>
<dbReference type="STRING" id="490629.SAMN05216266_11191"/>
<dbReference type="Pfam" id="PF01569">
    <property type="entry name" value="PAP2"/>
    <property type="match status" value="1"/>
</dbReference>
<dbReference type="Gene3D" id="1.20.144.10">
    <property type="entry name" value="Phosphatidic acid phosphatase type 2/haloperoxidase"/>
    <property type="match status" value="1"/>
</dbReference>
<dbReference type="Proteomes" id="UP000243799">
    <property type="component" value="Unassembled WGS sequence"/>
</dbReference>
<evidence type="ECO:0000256" key="1">
    <source>
        <dbReference type="SAM" id="Phobius"/>
    </source>
</evidence>
<feature type="transmembrane region" description="Helical" evidence="1">
    <location>
        <begin position="163"/>
        <end position="181"/>
    </location>
</feature>
<feature type="transmembrane region" description="Helical" evidence="1">
    <location>
        <begin position="227"/>
        <end position="246"/>
    </location>
</feature>
<keyword evidence="1" id="KW-0812">Transmembrane</keyword>
<protein>
    <submittedName>
        <fullName evidence="3">PAP2 superfamily protein</fullName>
    </submittedName>
</protein>
<name>A0A1I1AZ49_9PSEU</name>
<evidence type="ECO:0000313" key="3">
    <source>
        <dbReference type="EMBL" id="SFB43375.1"/>
    </source>
</evidence>
<dbReference type="SUPFAM" id="SSF48317">
    <property type="entry name" value="Acid phosphatase/Vanadium-dependent haloperoxidase"/>
    <property type="match status" value="1"/>
</dbReference>
<proteinExistence type="predicted"/>
<dbReference type="SMART" id="SM00014">
    <property type="entry name" value="acidPPc"/>
    <property type="match status" value="1"/>
</dbReference>